<comment type="subunit">
    <text evidence="2">Homotrimer.</text>
</comment>
<dbReference type="UniPathway" id="UPA00148">
    <property type="reaction ID" value="UER00233"/>
</dbReference>
<dbReference type="InterPro" id="IPR036451">
    <property type="entry name" value="CblAdoTrfase-like_sf"/>
</dbReference>
<evidence type="ECO:0000256" key="1">
    <source>
        <dbReference type="ARBA" id="ARBA00007487"/>
    </source>
</evidence>
<evidence type="ECO:0000259" key="7">
    <source>
        <dbReference type="Pfam" id="PF01923"/>
    </source>
</evidence>
<comment type="catalytic activity">
    <reaction evidence="6">
        <text>2 cob(II)yrinate a,c diamide + reduced [electron-transfer flavoprotein] + 2 ATP = 2 adenosylcob(III)yrinate a,c-diamide + 2 triphosphate + oxidized [electron-transfer flavoprotein] + 3 H(+)</text>
        <dbReference type="Rhea" id="RHEA:11528"/>
        <dbReference type="Rhea" id="RHEA-COMP:10685"/>
        <dbReference type="Rhea" id="RHEA-COMP:10686"/>
        <dbReference type="ChEBI" id="CHEBI:15378"/>
        <dbReference type="ChEBI" id="CHEBI:18036"/>
        <dbReference type="ChEBI" id="CHEBI:30616"/>
        <dbReference type="ChEBI" id="CHEBI:57692"/>
        <dbReference type="ChEBI" id="CHEBI:58307"/>
        <dbReference type="ChEBI" id="CHEBI:58503"/>
        <dbReference type="ChEBI" id="CHEBI:58537"/>
        <dbReference type="EC" id="2.5.1.17"/>
    </reaction>
</comment>
<sequence>MKIYTRAGDKGQTTLLGGKRVAKNCLEMDAIGEIDELNSTLGLLISYLQKKQTKELKILINIQNNLFNIGASLAAVQTKLTNIPKIKKTATDKLEKYIDDMSEQLPILNQFILPGGSIVASLAFQARAICRRAERVIVDLNSKYKLDKNILIFINRLSDFLFMLGRYFNQQNNVEEITWKK</sequence>
<keyword evidence="3 6" id="KW-0808">Transferase</keyword>
<dbReference type="GO" id="GO:0005524">
    <property type="term" value="F:ATP binding"/>
    <property type="evidence" value="ECO:0007669"/>
    <property type="project" value="UniProtKB-UniRule"/>
</dbReference>
<proteinExistence type="inferred from homology"/>
<dbReference type="InterPro" id="IPR029499">
    <property type="entry name" value="PduO-typ"/>
</dbReference>
<name>A0A1J4U6J4_9BACT</name>
<dbReference type="FunFam" id="1.20.1200.10:FF:000001">
    <property type="entry name" value="Cob(I)yrinic acid a,c-diamide adenosyltransferase"/>
    <property type="match status" value="1"/>
</dbReference>
<dbReference type="PANTHER" id="PTHR12213:SF0">
    <property type="entry name" value="CORRINOID ADENOSYLTRANSFERASE MMAB"/>
    <property type="match status" value="1"/>
</dbReference>
<evidence type="ECO:0000313" key="9">
    <source>
        <dbReference type="Proteomes" id="UP000181941"/>
    </source>
</evidence>
<dbReference type="EC" id="2.5.1.17" evidence="6"/>
<keyword evidence="5 6" id="KW-0067">ATP-binding</keyword>
<reference evidence="8 9" key="1">
    <citation type="journal article" date="2016" name="Environ. Microbiol.">
        <title>Genomic resolution of a cold subsurface aquifer community provides metabolic insights for novel microbes adapted to high CO concentrations.</title>
        <authorList>
            <person name="Probst A.J."/>
            <person name="Castelle C.J."/>
            <person name="Singh A."/>
            <person name="Brown C.T."/>
            <person name="Anantharaman K."/>
            <person name="Sharon I."/>
            <person name="Hug L.A."/>
            <person name="Burstein D."/>
            <person name="Emerson J.B."/>
            <person name="Thomas B.C."/>
            <person name="Banfield J.F."/>
        </authorList>
    </citation>
    <scope>NUCLEOTIDE SEQUENCE [LARGE SCALE GENOMIC DNA]</scope>
    <source>
        <strain evidence="8">CG1_02_32_51</strain>
    </source>
</reference>
<dbReference type="NCBIfam" id="TIGR00636">
    <property type="entry name" value="PduO_Nterm"/>
    <property type="match status" value="1"/>
</dbReference>
<evidence type="ECO:0000256" key="4">
    <source>
        <dbReference type="ARBA" id="ARBA00022741"/>
    </source>
</evidence>
<evidence type="ECO:0000256" key="5">
    <source>
        <dbReference type="ARBA" id="ARBA00022840"/>
    </source>
</evidence>
<dbReference type="SUPFAM" id="SSF89028">
    <property type="entry name" value="Cobalamin adenosyltransferase-like"/>
    <property type="match status" value="1"/>
</dbReference>
<evidence type="ECO:0000256" key="6">
    <source>
        <dbReference type="RuleBase" id="RU366026"/>
    </source>
</evidence>
<accession>A0A1J4U6J4</accession>
<dbReference type="AlphaFoldDB" id="A0A1J4U6J4"/>
<dbReference type="InterPro" id="IPR016030">
    <property type="entry name" value="CblAdoTrfase-like"/>
</dbReference>
<dbReference type="Pfam" id="PF01923">
    <property type="entry name" value="Cob_adeno_trans"/>
    <property type="match status" value="1"/>
</dbReference>
<comment type="similarity">
    <text evidence="1 6">Belongs to the Cob(I)alamin adenosyltransferase family.</text>
</comment>
<evidence type="ECO:0000313" key="8">
    <source>
        <dbReference type="EMBL" id="OIO18953.1"/>
    </source>
</evidence>
<keyword evidence="4 6" id="KW-0547">Nucleotide-binding</keyword>
<dbReference type="Gene3D" id="1.20.1200.10">
    <property type="entry name" value="Cobalamin adenosyltransferase-like"/>
    <property type="match status" value="1"/>
</dbReference>
<dbReference type="PANTHER" id="PTHR12213">
    <property type="entry name" value="CORRINOID ADENOSYLTRANSFERASE"/>
    <property type="match status" value="1"/>
</dbReference>
<dbReference type="EMBL" id="MNVC01000031">
    <property type="protein sequence ID" value="OIO18953.1"/>
    <property type="molecule type" value="Genomic_DNA"/>
</dbReference>
<dbReference type="Proteomes" id="UP000181941">
    <property type="component" value="Unassembled WGS sequence"/>
</dbReference>
<feature type="domain" description="Cobalamin adenosyltransferase-like" evidence="7">
    <location>
        <begin position="3"/>
        <end position="167"/>
    </location>
</feature>
<comment type="caution">
    <text evidence="8">The sequence shown here is derived from an EMBL/GenBank/DDBJ whole genome shotgun (WGS) entry which is preliminary data.</text>
</comment>
<evidence type="ECO:0000256" key="3">
    <source>
        <dbReference type="ARBA" id="ARBA00022679"/>
    </source>
</evidence>
<organism evidence="8 9">
    <name type="scientific">Candidatus Magasanikbacteria bacterium CG1_02_32_51</name>
    <dbReference type="NCBI Taxonomy" id="1805238"/>
    <lineage>
        <taxon>Bacteria</taxon>
        <taxon>Candidatus Magasanikiibacteriota</taxon>
    </lineage>
</organism>
<protein>
    <recommendedName>
        <fullName evidence="6">Corrinoid adenosyltransferase</fullName>
        <ecNumber evidence="6">2.5.1.17</ecNumber>
    </recommendedName>
    <alternativeName>
        <fullName evidence="6">Cob(II)alamin adenosyltransferase</fullName>
    </alternativeName>
    <alternativeName>
        <fullName evidence="6">Cob(II)yrinic acid a,c-diamide adenosyltransferase</fullName>
    </alternativeName>
    <alternativeName>
        <fullName evidence="6">Cobinamide/cobalamin adenosyltransferase</fullName>
    </alternativeName>
</protein>
<comment type="catalytic activity">
    <reaction evidence="6">
        <text>2 cob(II)alamin + reduced [electron-transfer flavoprotein] + 2 ATP = 2 adenosylcob(III)alamin + 2 triphosphate + oxidized [electron-transfer flavoprotein] + 3 H(+)</text>
        <dbReference type="Rhea" id="RHEA:28671"/>
        <dbReference type="Rhea" id="RHEA-COMP:10685"/>
        <dbReference type="Rhea" id="RHEA-COMP:10686"/>
        <dbReference type="ChEBI" id="CHEBI:15378"/>
        <dbReference type="ChEBI" id="CHEBI:16304"/>
        <dbReference type="ChEBI" id="CHEBI:18036"/>
        <dbReference type="ChEBI" id="CHEBI:18408"/>
        <dbReference type="ChEBI" id="CHEBI:30616"/>
        <dbReference type="ChEBI" id="CHEBI:57692"/>
        <dbReference type="ChEBI" id="CHEBI:58307"/>
        <dbReference type="EC" id="2.5.1.17"/>
    </reaction>
</comment>
<dbReference type="GO" id="GO:0008817">
    <property type="term" value="F:corrinoid adenosyltransferase activity"/>
    <property type="evidence" value="ECO:0007669"/>
    <property type="project" value="UniProtKB-UniRule"/>
</dbReference>
<evidence type="ECO:0000256" key="2">
    <source>
        <dbReference type="ARBA" id="ARBA00011233"/>
    </source>
</evidence>
<gene>
    <name evidence="8" type="ORF">AUJ23_02785</name>
</gene>
<comment type="pathway">
    <text evidence="6">Cofactor biosynthesis; adenosylcobalamin biosynthesis; adenosylcobalamin from cob(II)yrinate a,c-diamide: step 2/7.</text>
</comment>
<keyword evidence="6" id="KW-0169">Cobalamin biosynthesis</keyword>
<dbReference type="GO" id="GO:0009236">
    <property type="term" value="P:cobalamin biosynthetic process"/>
    <property type="evidence" value="ECO:0007669"/>
    <property type="project" value="UniProtKB-UniRule"/>
</dbReference>